<dbReference type="EMBL" id="JACCAE010000001">
    <property type="protein sequence ID" value="NYF97669.1"/>
    <property type="molecule type" value="Genomic_DNA"/>
</dbReference>
<accession>A0A852VP19</accession>
<gene>
    <name evidence="1" type="ORF">BJY20_001061</name>
</gene>
<name>A0A852VP19_9MICO</name>
<proteinExistence type="predicted"/>
<dbReference type="Proteomes" id="UP000554054">
    <property type="component" value="Unassembled WGS sequence"/>
</dbReference>
<evidence type="ECO:0000313" key="1">
    <source>
        <dbReference type="EMBL" id="NYF97669.1"/>
    </source>
</evidence>
<keyword evidence="2" id="KW-1185">Reference proteome</keyword>
<comment type="caution">
    <text evidence="1">The sequence shown here is derived from an EMBL/GenBank/DDBJ whole genome shotgun (WGS) entry which is preliminary data.</text>
</comment>
<sequence>MGTTLRVSEWMIVPESVLFPSRLSIAIPNAFVTSAAVGEESISRLLGASRCPRWRSSRSCLRESNAPWGHLLRVNRPIVSGTF</sequence>
<reference evidence="1 2" key="1">
    <citation type="submission" date="2020-07" db="EMBL/GenBank/DDBJ databases">
        <title>Sequencing the genomes of 1000 actinobacteria strains.</title>
        <authorList>
            <person name="Klenk H.-P."/>
        </authorList>
    </citation>
    <scope>NUCLEOTIDE SEQUENCE [LARGE SCALE GENOMIC DNA]</scope>
    <source>
        <strain evidence="1 2">DSM 26154</strain>
    </source>
</reference>
<dbReference type="AlphaFoldDB" id="A0A852VP19"/>
<protein>
    <submittedName>
        <fullName evidence="1">Uncharacterized protein</fullName>
    </submittedName>
</protein>
<evidence type="ECO:0000313" key="2">
    <source>
        <dbReference type="Proteomes" id="UP000554054"/>
    </source>
</evidence>
<organism evidence="1 2">
    <name type="scientific">Janibacter cremeus</name>
    <dbReference type="NCBI Taxonomy" id="1285192"/>
    <lineage>
        <taxon>Bacteria</taxon>
        <taxon>Bacillati</taxon>
        <taxon>Actinomycetota</taxon>
        <taxon>Actinomycetes</taxon>
        <taxon>Micrococcales</taxon>
        <taxon>Intrasporangiaceae</taxon>
        <taxon>Janibacter</taxon>
    </lineage>
</organism>